<feature type="transmembrane region" description="Helical" evidence="6">
    <location>
        <begin position="188"/>
        <end position="207"/>
    </location>
</feature>
<dbReference type="EMBL" id="FQVX01000002">
    <property type="protein sequence ID" value="SHG32698.1"/>
    <property type="molecule type" value="Genomic_DNA"/>
</dbReference>
<gene>
    <name evidence="7" type="ORF">SAMN05444351_2248</name>
</gene>
<dbReference type="RefSeq" id="WP_139252927.1">
    <property type="nucleotide sequence ID" value="NZ_FQVX01000002.1"/>
</dbReference>
<dbReference type="Proteomes" id="UP000184471">
    <property type="component" value="Unassembled WGS sequence"/>
</dbReference>
<dbReference type="GO" id="GO:0005886">
    <property type="term" value="C:plasma membrane"/>
    <property type="evidence" value="ECO:0007669"/>
    <property type="project" value="UniProtKB-SubCell"/>
</dbReference>
<name>A0A1M5IWH7_9ACTN</name>
<accession>A0A1M5IWH7</accession>
<sequence>MSLPRPRHPQEGAAPARPAGAGAVPAALVSGSLLLVSGLAYVVTVLAARALTPQSYGELAALLGVLLVGSVPATGLQTAAALHLGRHPASAVARAVPRLHATALAASVAVGLVALAAVPLVVSVLRLPGAAGAVWLAVALVPQTLVGGYDGILQGTGRHGRLAAVFVSFGGLKWAGAVTGLLAGGTPAAALAGMAAGCAAGALVSWLGCGRPGVSRGLRGPARSAARAAGALLGLVLLVNLDLLLARHHLPAAQAGEYAVGAVFAKVAYWLPQGVGVVLLPRLADPASRRQALPAALGVVAAVGGLLTLATAVLGAAALPLVGGAAYGAHLGGWTWVFTAAGTLLALAQLLLYNGIAAADRTAAAAVWATVAVETAVVGALAAAGVLSVLAVAAVAAGTATALVGVGLLRLRRAHAPDVAVDAQVAGAAVSGAPVAAPAPPARRRR</sequence>
<keyword evidence="5 6" id="KW-0472">Membrane</keyword>
<dbReference type="PANTHER" id="PTHR30250">
    <property type="entry name" value="PST FAMILY PREDICTED COLANIC ACID TRANSPORTER"/>
    <property type="match status" value="1"/>
</dbReference>
<protein>
    <submittedName>
        <fullName evidence="7">Membrane protein involved in the export of O-antigen and teichoic acid</fullName>
    </submittedName>
</protein>
<dbReference type="STRING" id="1070870.SAMN05444351_2248"/>
<feature type="transmembrane region" description="Helical" evidence="6">
    <location>
        <begin position="21"/>
        <end position="47"/>
    </location>
</feature>
<organism evidence="7 8">
    <name type="scientific">Geodermatophilus nigrescens</name>
    <dbReference type="NCBI Taxonomy" id="1070870"/>
    <lineage>
        <taxon>Bacteria</taxon>
        <taxon>Bacillati</taxon>
        <taxon>Actinomycetota</taxon>
        <taxon>Actinomycetes</taxon>
        <taxon>Geodermatophilales</taxon>
        <taxon>Geodermatophilaceae</taxon>
        <taxon>Geodermatophilus</taxon>
    </lineage>
</organism>
<feature type="transmembrane region" description="Helical" evidence="6">
    <location>
        <begin position="131"/>
        <end position="150"/>
    </location>
</feature>
<evidence type="ECO:0000256" key="3">
    <source>
        <dbReference type="ARBA" id="ARBA00022692"/>
    </source>
</evidence>
<evidence type="ECO:0000256" key="1">
    <source>
        <dbReference type="ARBA" id="ARBA00004651"/>
    </source>
</evidence>
<dbReference type="OrthoDB" id="5140599at2"/>
<dbReference type="PANTHER" id="PTHR30250:SF11">
    <property type="entry name" value="O-ANTIGEN TRANSPORTER-RELATED"/>
    <property type="match status" value="1"/>
</dbReference>
<feature type="transmembrane region" description="Helical" evidence="6">
    <location>
        <begin position="292"/>
        <end position="322"/>
    </location>
</feature>
<dbReference type="InterPro" id="IPR050833">
    <property type="entry name" value="Poly_Biosynth_Transport"/>
</dbReference>
<evidence type="ECO:0000256" key="6">
    <source>
        <dbReference type="SAM" id="Phobius"/>
    </source>
</evidence>
<feature type="transmembrane region" description="Helical" evidence="6">
    <location>
        <begin position="334"/>
        <end position="353"/>
    </location>
</feature>
<keyword evidence="3 6" id="KW-0812">Transmembrane</keyword>
<feature type="transmembrane region" description="Helical" evidence="6">
    <location>
        <begin position="162"/>
        <end position="182"/>
    </location>
</feature>
<evidence type="ECO:0000256" key="4">
    <source>
        <dbReference type="ARBA" id="ARBA00022989"/>
    </source>
</evidence>
<feature type="transmembrane region" description="Helical" evidence="6">
    <location>
        <begin position="390"/>
        <end position="409"/>
    </location>
</feature>
<evidence type="ECO:0000313" key="7">
    <source>
        <dbReference type="EMBL" id="SHG32698.1"/>
    </source>
</evidence>
<evidence type="ECO:0000256" key="5">
    <source>
        <dbReference type="ARBA" id="ARBA00023136"/>
    </source>
</evidence>
<feature type="transmembrane region" description="Helical" evidence="6">
    <location>
        <begin position="59"/>
        <end position="82"/>
    </location>
</feature>
<feature type="transmembrane region" description="Helical" evidence="6">
    <location>
        <begin position="365"/>
        <end position="384"/>
    </location>
</feature>
<comment type="subcellular location">
    <subcellularLocation>
        <location evidence="1">Cell membrane</location>
        <topology evidence="1">Multi-pass membrane protein</topology>
    </subcellularLocation>
</comment>
<feature type="transmembrane region" description="Helical" evidence="6">
    <location>
        <begin position="258"/>
        <end position="280"/>
    </location>
</feature>
<keyword evidence="2" id="KW-1003">Cell membrane</keyword>
<keyword evidence="4 6" id="KW-1133">Transmembrane helix</keyword>
<dbReference type="AlphaFoldDB" id="A0A1M5IWH7"/>
<reference evidence="7 8" key="1">
    <citation type="submission" date="2016-11" db="EMBL/GenBank/DDBJ databases">
        <authorList>
            <person name="Jaros S."/>
            <person name="Januszkiewicz K."/>
            <person name="Wedrychowicz H."/>
        </authorList>
    </citation>
    <scope>NUCLEOTIDE SEQUENCE [LARGE SCALE GENOMIC DNA]</scope>
    <source>
        <strain evidence="7 8">DSM 45408</strain>
    </source>
</reference>
<keyword evidence="8" id="KW-1185">Reference proteome</keyword>
<feature type="transmembrane region" description="Helical" evidence="6">
    <location>
        <begin position="103"/>
        <end position="125"/>
    </location>
</feature>
<feature type="transmembrane region" description="Helical" evidence="6">
    <location>
        <begin position="228"/>
        <end position="246"/>
    </location>
</feature>
<proteinExistence type="predicted"/>
<evidence type="ECO:0000313" key="8">
    <source>
        <dbReference type="Proteomes" id="UP000184471"/>
    </source>
</evidence>
<evidence type="ECO:0000256" key="2">
    <source>
        <dbReference type="ARBA" id="ARBA00022475"/>
    </source>
</evidence>